<evidence type="ECO:0000259" key="8">
    <source>
        <dbReference type="Pfam" id="PF00082"/>
    </source>
</evidence>
<dbReference type="OrthoDB" id="5240330at2"/>
<proteinExistence type="inferred from homology"/>
<dbReference type="InterPro" id="IPR000209">
    <property type="entry name" value="Peptidase_S8/S53_dom"/>
</dbReference>
<reference evidence="9 10" key="1">
    <citation type="submission" date="2017-01" db="EMBL/GenBank/DDBJ databases">
        <authorList>
            <person name="Mah S.A."/>
            <person name="Swanson W.J."/>
            <person name="Moy G.W."/>
            <person name="Vacquier V.D."/>
        </authorList>
    </citation>
    <scope>NUCLEOTIDE SEQUENCE [LARGE SCALE GENOMIC DNA]</scope>
    <source>
        <strain evidence="9 10">DSM 45758</strain>
    </source>
</reference>
<dbReference type="RefSeq" id="WP_076469616.1">
    <property type="nucleotide sequence ID" value="NZ_FTNF01000004.1"/>
</dbReference>
<keyword evidence="6" id="KW-0472">Membrane</keyword>
<feature type="chain" id="PRO_5039002191" evidence="7">
    <location>
        <begin position="23"/>
        <end position="400"/>
    </location>
</feature>
<keyword evidence="6" id="KW-0812">Transmembrane</keyword>
<dbReference type="SUPFAM" id="SSF52743">
    <property type="entry name" value="Subtilisin-like"/>
    <property type="match status" value="1"/>
</dbReference>
<evidence type="ECO:0000313" key="10">
    <source>
        <dbReference type="Proteomes" id="UP000186004"/>
    </source>
</evidence>
<comment type="similarity">
    <text evidence="1 5">Belongs to the peptidase S8 family.</text>
</comment>
<evidence type="ECO:0000256" key="6">
    <source>
        <dbReference type="SAM" id="Phobius"/>
    </source>
</evidence>
<dbReference type="AlphaFoldDB" id="A0A1N6VMS5"/>
<keyword evidence="2 9" id="KW-0645">Protease</keyword>
<evidence type="ECO:0000256" key="5">
    <source>
        <dbReference type="PROSITE-ProRule" id="PRU01240"/>
    </source>
</evidence>
<dbReference type="EMBL" id="FTNF01000004">
    <property type="protein sequence ID" value="SIQ79107.1"/>
    <property type="molecule type" value="Genomic_DNA"/>
</dbReference>
<keyword evidence="10" id="KW-1185">Reference proteome</keyword>
<evidence type="ECO:0000256" key="4">
    <source>
        <dbReference type="ARBA" id="ARBA00022825"/>
    </source>
</evidence>
<gene>
    <name evidence="9" type="ORF">SAMN05444858_104176</name>
</gene>
<accession>A0A1N6VMS5</accession>
<dbReference type="STRING" id="1198245.SAMN05444858_104176"/>
<keyword evidence="7" id="KW-0732">Signal</keyword>
<name>A0A1N6VMS5_9ACTN</name>
<organism evidence="9 10">
    <name type="scientific">Micromonospora avicenniae</name>
    <dbReference type="NCBI Taxonomy" id="1198245"/>
    <lineage>
        <taxon>Bacteria</taxon>
        <taxon>Bacillati</taxon>
        <taxon>Actinomycetota</taxon>
        <taxon>Actinomycetes</taxon>
        <taxon>Micromonosporales</taxon>
        <taxon>Micromonosporaceae</taxon>
        <taxon>Micromonospora</taxon>
    </lineage>
</organism>
<evidence type="ECO:0000313" key="9">
    <source>
        <dbReference type="EMBL" id="SIQ79107.1"/>
    </source>
</evidence>
<evidence type="ECO:0000256" key="1">
    <source>
        <dbReference type="ARBA" id="ARBA00011073"/>
    </source>
</evidence>
<protein>
    <submittedName>
        <fullName evidence="9">Type VII secretion-associated serine protease mycosin</fullName>
    </submittedName>
</protein>
<dbReference type="Gene3D" id="3.40.50.200">
    <property type="entry name" value="Peptidase S8/S53 domain"/>
    <property type="match status" value="1"/>
</dbReference>
<evidence type="ECO:0000256" key="3">
    <source>
        <dbReference type="ARBA" id="ARBA00022801"/>
    </source>
</evidence>
<dbReference type="GO" id="GO:0004252">
    <property type="term" value="F:serine-type endopeptidase activity"/>
    <property type="evidence" value="ECO:0007669"/>
    <property type="project" value="InterPro"/>
</dbReference>
<dbReference type="InterPro" id="IPR036852">
    <property type="entry name" value="Peptidase_S8/S53_dom_sf"/>
</dbReference>
<dbReference type="PROSITE" id="PS51892">
    <property type="entry name" value="SUBTILASE"/>
    <property type="match status" value="1"/>
</dbReference>
<comment type="caution">
    <text evidence="5">Lacks conserved residue(s) required for the propagation of feature annotation.</text>
</comment>
<dbReference type="PANTHER" id="PTHR43806:SF11">
    <property type="entry name" value="CEREVISIN-RELATED"/>
    <property type="match status" value="1"/>
</dbReference>
<dbReference type="InterPro" id="IPR015500">
    <property type="entry name" value="Peptidase_S8_subtilisin-rel"/>
</dbReference>
<feature type="domain" description="Peptidase S8/S53" evidence="8">
    <location>
        <begin position="76"/>
        <end position="314"/>
    </location>
</feature>
<keyword evidence="6" id="KW-1133">Transmembrane helix</keyword>
<feature type="signal peptide" evidence="7">
    <location>
        <begin position="1"/>
        <end position="22"/>
    </location>
</feature>
<sequence>MTRPGRARAVVAALLLTGVVGAVPVVPAQARAAAADPPALPQVTEGCVGESPAVVDSPPWALRRMLPSAVWPLTRGEGVVVAVVDTGVSATATALRGAVRAGTDVVGSGAADRDCYGRGTALAGIVAARPVTGSGFVGMAPEATILPIRIVDAKGKVAPGAIAAGIRAATAAKADVILLGVGTTSPDAELRAAIREAVGRDIVLVAAVSDETKPTGSTQRAAPWFPAAHPDVVAVGGIDAKGVPTEKSPPEAGVDLLAPAAGAVSVAPRGNGHYSVAGPAVAAAYAAGAAALIRAHYPKLSQADVRRRLELSAEHPLGTWPAPGVGYGTLDLYNALNALELDRTPLPSQPQVLRPLPAAAPAEPTKLIAGSVAAGMVGLAGLAYLSAMTVKWGRRRRWRA</sequence>
<feature type="transmembrane region" description="Helical" evidence="6">
    <location>
        <begin position="367"/>
        <end position="390"/>
    </location>
</feature>
<keyword evidence="4" id="KW-0720">Serine protease</keyword>
<dbReference type="Proteomes" id="UP000186004">
    <property type="component" value="Unassembled WGS sequence"/>
</dbReference>
<dbReference type="PANTHER" id="PTHR43806">
    <property type="entry name" value="PEPTIDASE S8"/>
    <property type="match status" value="1"/>
</dbReference>
<dbReference type="GO" id="GO:0006508">
    <property type="term" value="P:proteolysis"/>
    <property type="evidence" value="ECO:0007669"/>
    <property type="project" value="UniProtKB-KW"/>
</dbReference>
<evidence type="ECO:0000256" key="2">
    <source>
        <dbReference type="ARBA" id="ARBA00022670"/>
    </source>
</evidence>
<evidence type="ECO:0000256" key="7">
    <source>
        <dbReference type="SAM" id="SignalP"/>
    </source>
</evidence>
<dbReference type="InterPro" id="IPR050131">
    <property type="entry name" value="Peptidase_S8_subtilisin-like"/>
</dbReference>
<dbReference type="Pfam" id="PF00082">
    <property type="entry name" value="Peptidase_S8"/>
    <property type="match status" value="1"/>
</dbReference>
<keyword evidence="3" id="KW-0378">Hydrolase</keyword>
<dbReference type="PRINTS" id="PR00723">
    <property type="entry name" value="SUBTILISIN"/>
</dbReference>